<dbReference type="PROSITE" id="PS51192">
    <property type="entry name" value="HELICASE_ATP_BIND_1"/>
    <property type="match status" value="1"/>
</dbReference>
<evidence type="ECO:0000256" key="7">
    <source>
        <dbReference type="ARBA" id="ARBA00022840"/>
    </source>
</evidence>
<evidence type="ECO:0000259" key="17">
    <source>
        <dbReference type="PROSITE" id="PS51194"/>
    </source>
</evidence>
<feature type="domain" description="Helicase ATP-binding" evidence="16">
    <location>
        <begin position="28"/>
        <end position="176"/>
    </location>
</feature>
<comment type="subunit">
    <text evidence="11 13 14">Forms a heterotetramer with UvrA during the search for lesions. Interacts with UvrC in an incision complex.</text>
</comment>
<dbReference type="Pfam" id="PF12344">
    <property type="entry name" value="UvrB"/>
    <property type="match status" value="1"/>
</dbReference>
<feature type="binding site" evidence="13">
    <location>
        <begin position="41"/>
        <end position="48"/>
    </location>
    <ligand>
        <name>ATP</name>
        <dbReference type="ChEBI" id="CHEBI:30616"/>
    </ligand>
</feature>
<dbReference type="Pfam" id="PF00271">
    <property type="entry name" value="Helicase_C"/>
    <property type="match status" value="1"/>
</dbReference>
<dbReference type="SUPFAM" id="SSF46600">
    <property type="entry name" value="C-terminal UvrC-binding domain of UvrB"/>
    <property type="match status" value="1"/>
</dbReference>
<evidence type="ECO:0000313" key="18">
    <source>
        <dbReference type="EMBL" id="QOP45135.1"/>
    </source>
</evidence>
<dbReference type="PANTHER" id="PTHR24029">
    <property type="entry name" value="UVRABC SYSTEM PROTEIN B"/>
    <property type="match status" value="1"/>
</dbReference>
<evidence type="ECO:0000256" key="14">
    <source>
        <dbReference type="RuleBase" id="RU003587"/>
    </source>
</evidence>
<name>A0A7M1B664_9BACT</name>
<dbReference type="AlphaFoldDB" id="A0A7M1B664"/>
<comment type="similarity">
    <text evidence="2 13 14">Belongs to the UvrB family.</text>
</comment>
<dbReference type="GO" id="GO:0005524">
    <property type="term" value="F:ATP binding"/>
    <property type="evidence" value="ECO:0007669"/>
    <property type="project" value="UniProtKB-UniRule"/>
</dbReference>
<keyword evidence="8 13" id="KW-0267">Excision nuclease</keyword>
<dbReference type="Gene3D" id="4.10.860.10">
    <property type="entry name" value="UVR domain"/>
    <property type="match status" value="1"/>
</dbReference>
<dbReference type="PANTHER" id="PTHR24029:SF0">
    <property type="entry name" value="UVRABC SYSTEM PROTEIN B"/>
    <property type="match status" value="1"/>
</dbReference>
<dbReference type="CDD" id="cd17916">
    <property type="entry name" value="DEXHc_UvrB"/>
    <property type="match status" value="1"/>
</dbReference>
<evidence type="ECO:0000256" key="3">
    <source>
        <dbReference type="ARBA" id="ARBA00022490"/>
    </source>
</evidence>
<evidence type="ECO:0000256" key="8">
    <source>
        <dbReference type="ARBA" id="ARBA00022881"/>
    </source>
</evidence>
<reference evidence="18 19" key="1">
    <citation type="submission" date="2019-07" db="EMBL/GenBank/DDBJ databases">
        <title>Sulfurimonas paralvinellae sp. nov., a novel mesophilic, hydrogen- and sulfur-oxidizing chemolithoautotroph within the Epsilonproteo- bacteria isolated from a deep-sea hydrothermal vent polychaete nest, reclassification of Thiomicrospira denitrificans as Sulfurimonas denitrificans comb. nov. and emended description of the genus Sulfurimonas.</title>
        <authorList>
            <person name="Wang S."/>
            <person name="Jiang L."/>
            <person name="Shao Z."/>
        </authorList>
    </citation>
    <scope>NUCLEOTIDE SEQUENCE [LARGE SCALE GENOMIC DNA]</scope>
    <source>
        <strain evidence="18 19">GO25</strain>
    </source>
</reference>
<dbReference type="Pfam" id="PF04851">
    <property type="entry name" value="ResIII"/>
    <property type="match status" value="1"/>
</dbReference>
<evidence type="ECO:0000259" key="16">
    <source>
        <dbReference type="PROSITE" id="PS51192"/>
    </source>
</evidence>
<evidence type="ECO:0000256" key="6">
    <source>
        <dbReference type="ARBA" id="ARBA00022769"/>
    </source>
</evidence>
<dbReference type="GO" id="GO:0009381">
    <property type="term" value="F:excinuclease ABC activity"/>
    <property type="evidence" value="ECO:0007669"/>
    <property type="project" value="UniProtKB-UniRule"/>
</dbReference>
<dbReference type="InterPro" id="IPR041471">
    <property type="entry name" value="UvrB_inter"/>
</dbReference>
<dbReference type="InterPro" id="IPR014001">
    <property type="entry name" value="Helicase_ATP-bd"/>
</dbReference>
<evidence type="ECO:0000256" key="2">
    <source>
        <dbReference type="ARBA" id="ARBA00008533"/>
    </source>
</evidence>
<dbReference type="GO" id="GO:0005737">
    <property type="term" value="C:cytoplasm"/>
    <property type="evidence" value="ECO:0007669"/>
    <property type="project" value="UniProtKB-SubCell"/>
</dbReference>
<dbReference type="Gene3D" id="3.40.50.300">
    <property type="entry name" value="P-loop containing nucleotide triphosphate hydrolases"/>
    <property type="match status" value="3"/>
</dbReference>
<evidence type="ECO:0000256" key="13">
    <source>
        <dbReference type="HAMAP-Rule" id="MF_00204"/>
    </source>
</evidence>
<dbReference type="InterPro" id="IPR036876">
    <property type="entry name" value="UVR_dom_sf"/>
</dbReference>
<dbReference type="InterPro" id="IPR024759">
    <property type="entry name" value="UvrB_YAD/RRR_dom"/>
</dbReference>
<dbReference type="NCBIfam" id="NF003673">
    <property type="entry name" value="PRK05298.1"/>
    <property type="match status" value="1"/>
</dbReference>
<dbReference type="InterPro" id="IPR001650">
    <property type="entry name" value="Helicase_C-like"/>
</dbReference>
<dbReference type="GO" id="GO:0009380">
    <property type="term" value="C:excinuclease repair complex"/>
    <property type="evidence" value="ECO:0007669"/>
    <property type="project" value="InterPro"/>
</dbReference>
<evidence type="ECO:0000259" key="15">
    <source>
        <dbReference type="PROSITE" id="PS50151"/>
    </source>
</evidence>
<keyword evidence="4 13" id="KW-0547">Nucleotide-binding</keyword>
<dbReference type="GO" id="GO:0016887">
    <property type="term" value="F:ATP hydrolysis activity"/>
    <property type="evidence" value="ECO:0007669"/>
    <property type="project" value="InterPro"/>
</dbReference>
<dbReference type="SUPFAM" id="SSF52540">
    <property type="entry name" value="P-loop containing nucleoside triphosphate hydrolases"/>
    <property type="match status" value="2"/>
</dbReference>
<dbReference type="PROSITE" id="PS51194">
    <property type="entry name" value="HELICASE_CTER"/>
    <property type="match status" value="1"/>
</dbReference>
<proteinExistence type="inferred from homology"/>
<evidence type="ECO:0000256" key="12">
    <source>
        <dbReference type="ARBA" id="ARBA00029504"/>
    </source>
</evidence>
<dbReference type="HAMAP" id="MF_00204">
    <property type="entry name" value="UvrB"/>
    <property type="match status" value="1"/>
</dbReference>
<dbReference type="Proteomes" id="UP000593580">
    <property type="component" value="Chromosome"/>
</dbReference>
<keyword evidence="5 13" id="KW-0227">DNA damage</keyword>
<dbReference type="Pfam" id="PF02151">
    <property type="entry name" value="UVR"/>
    <property type="match status" value="1"/>
</dbReference>
<feature type="short sequence motif" description="Beta-hairpin" evidence="13">
    <location>
        <begin position="94"/>
        <end position="117"/>
    </location>
</feature>
<dbReference type="PROSITE" id="PS50151">
    <property type="entry name" value="UVR"/>
    <property type="match status" value="1"/>
</dbReference>
<evidence type="ECO:0000313" key="19">
    <source>
        <dbReference type="Proteomes" id="UP000593580"/>
    </source>
</evidence>
<evidence type="ECO:0000256" key="9">
    <source>
        <dbReference type="ARBA" id="ARBA00023204"/>
    </source>
</evidence>
<comment type="subcellular location">
    <subcellularLocation>
        <location evidence="1 13 14">Cytoplasm</location>
    </subcellularLocation>
</comment>
<keyword evidence="7 13" id="KW-0067">ATP-binding</keyword>
<feature type="domain" description="Helicase C-terminal" evidence="17">
    <location>
        <begin position="435"/>
        <end position="597"/>
    </location>
</feature>
<evidence type="ECO:0000256" key="10">
    <source>
        <dbReference type="ARBA" id="ARBA00023236"/>
    </source>
</evidence>
<dbReference type="InterPro" id="IPR004807">
    <property type="entry name" value="UvrB"/>
</dbReference>
<evidence type="ECO:0000256" key="4">
    <source>
        <dbReference type="ARBA" id="ARBA00022741"/>
    </source>
</evidence>
<organism evidence="18 19">
    <name type="scientific">Sulfurimonas paralvinellae</name>
    <dbReference type="NCBI Taxonomy" id="317658"/>
    <lineage>
        <taxon>Bacteria</taxon>
        <taxon>Pseudomonadati</taxon>
        <taxon>Campylobacterota</taxon>
        <taxon>Epsilonproteobacteria</taxon>
        <taxon>Campylobacterales</taxon>
        <taxon>Sulfurimonadaceae</taxon>
        <taxon>Sulfurimonas</taxon>
    </lineage>
</organism>
<keyword evidence="6 13" id="KW-0228">DNA excision</keyword>
<gene>
    <name evidence="13 18" type="primary">uvrB</name>
    <name evidence="18" type="ORF">FM071_02015</name>
</gene>
<dbReference type="EMBL" id="CP041406">
    <property type="protein sequence ID" value="QOP45135.1"/>
    <property type="molecule type" value="Genomic_DNA"/>
</dbReference>
<dbReference type="GO" id="GO:0003677">
    <property type="term" value="F:DNA binding"/>
    <property type="evidence" value="ECO:0007669"/>
    <property type="project" value="UniProtKB-UniRule"/>
</dbReference>
<comment type="function">
    <text evidence="13">The UvrABC repair system catalyzes the recognition and processing of DNA lesions. A damage recognition complex composed of 2 UvrA and 2 UvrB subunits scans DNA for abnormalities. Upon binding of the UvrA(2)B(2) complex to a putative damaged site, the DNA wraps around one UvrB monomer. DNA wrap is dependent on ATP binding by UvrB and probably causes local melting of the DNA helix, facilitating insertion of UvrB beta-hairpin between the DNA strands. Then UvrB probes one DNA strand for the presence of a lesion. If a lesion is found the UvrA subunits dissociate and the UvrB-DNA preincision complex is formed. This complex is subsequently bound by UvrC and the second UvrB is released. If no lesion is found, the DNA wraps around the other UvrB subunit that will check the other stand for damage.</text>
</comment>
<keyword evidence="19" id="KW-1185">Reference proteome</keyword>
<dbReference type="InterPro" id="IPR001943">
    <property type="entry name" value="UVR_dom"/>
</dbReference>
<evidence type="ECO:0000256" key="11">
    <source>
        <dbReference type="ARBA" id="ARBA00026033"/>
    </source>
</evidence>
<dbReference type="GO" id="GO:0006289">
    <property type="term" value="P:nucleotide-excision repair"/>
    <property type="evidence" value="ECO:0007669"/>
    <property type="project" value="UniProtKB-UniRule"/>
</dbReference>
<keyword evidence="3 13" id="KW-0963">Cytoplasm</keyword>
<dbReference type="Pfam" id="PF17757">
    <property type="entry name" value="UvrB_inter"/>
    <property type="match status" value="1"/>
</dbReference>
<evidence type="ECO:0000256" key="5">
    <source>
        <dbReference type="ARBA" id="ARBA00022763"/>
    </source>
</evidence>
<evidence type="ECO:0000256" key="1">
    <source>
        <dbReference type="ARBA" id="ARBA00004496"/>
    </source>
</evidence>
<dbReference type="SMART" id="SM00487">
    <property type="entry name" value="DEXDc"/>
    <property type="match status" value="1"/>
</dbReference>
<keyword evidence="9 13" id="KW-0234">DNA repair</keyword>
<dbReference type="KEGG" id="spal:FM071_02015"/>
<sequence>MKKDINFEVVSPYSPAGDQPQAIEKLSNSILAGNRYQTLEGVTGSGKTHTMARVIEKTKMPTIIMTHNKTLAAQLYSEFRQFFPNNHVEYFVSYYDYYQPEAYIPRQDLFIEKDSAINDELERLRLSATANLLSYDDVIVIASVSANYGLGDPEEYQSMVQSIAVGDEISQKKLLLRLVEMGYSRNDSYFDSGHIRVNGESIDVYPPYFEQEAIRIEFFGDEIEAIYTFDVIDNKRLEDHKKFTIYSTSQFAVSQEKMAVAIKRIEEELDERLAYFQKEGKVVEYQRLKQRVEFDLEMLQTTGMCKGIENYSRLLTDKKPGEAPFTLLDYFEVRHKDYLIIVDESHVSLPQFRGMYAGDRARKEVLVDYGFRLPSALDNRPLKLDEYIEKAPHYLFVSATPNEYELERSAVKAQQIIRPTGLLDPIIDIRPSDNQVEDIHDEIKKITQKDERVLITVLTKKMAEALTKYLADLGIKVQYMHSDIDTIERNQIIRSLRLGEFDVLIGINLLREGLDLPEVSLVAILDADKEGFLRSETALIQTIGRAARNENGRVVLYANKMTGSMQRAIEITKKRRSLQEAFNKEHGITPTTTKRTLDENLKLEDAGGLYEKHKKMDKMPSSERKALVKELSLKMKAAAKELNFEEAARLRDEITKIKKL</sequence>
<dbReference type="InterPro" id="IPR027417">
    <property type="entry name" value="P-loop_NTPase"/>
</dbReference>
<feature type="domain" description="UVR" evidence="15">
    <location>
        <begin position="625"/>
        <end position="660"/>
    </location>
</feature>
<dbReference type="RefSeq" id="WP_193111380.1">
    <property type="nucleotide sequence ID" value="NZ_CP041406.1"/>
</dbReference>
<dbReference type="GO" id="GO:0009432">
    <property type="term" value="P:SOS response"/>
    <property type="evidence" value="ECO:0007669"/>
    <property type="project" value="UniProtKB-UniRule"/>
</dbReference>
<protein>
    <recommendedName>
        <fullName evidence="12 13">UvrABC system protein B</fullName>
        <shortName evidence="13">Protein UvrB</shortName>
    </recommendedName>
    <alternativeName>
        <fullName evidence="13">Excinuclease ABC subunit B</fullName>
    </alternativeName>
</protein>
<dbReference type="CDD" id="cd18790">
    <property type="entry name" value="SF2_C_UvrB"/>
    <property type="match status" value="1"/>
</dbReference>
<dbReference type="InterPro" id="IPR006935">
    <property type="entry name" value="Helicase/UvrB_N"/>
</dbReference>
<accession>A0A7M1B664</accession>
<dbReference type="SMART" id="SM00490">
    <property type="entry name" value="HELICc"/>
    <property type="match status" value="1"/>
</dbReference>
<dbReference type="NCBIfam" id="TIGR00631">
    <property type="entry name" value="uvrb"/>
    <property type="match status" value="1"/>
</dbReference>
<keyword evidence="10 13" id="KW-0742">SOS response</keyword>
<comment type="domain">
    <text evidence="13">The beta-hairpin motif is involved in DNA binding.</text>
</comment>